<dbReference type="EMBL" id="GL734690">
    <property type="protein sequence ID" value="EFX61371.1"/>
    <property type="molecule type" value="Genomic_DNA"/>
</dbReference>
<accession>E9I3Q9</accession>
<dbReference type="InParanoid" id="E9I3Q9"/>
<evidence type="ECO:0000313" key="3">
    <source>
        <dbReference type="Proteomes" id="UP000000305"/>
    </source>
</evidence>
<protein>
    <submittedName>
        <fullName evidence="2">Uncharacterized protein</fullName>
    </submittedName>
</protein>
<dbReference type="AlphaFoldDB" id="E9I3Q9"/>
<sequence>MAVAISYIFFLFASIYLIRFNIQVRICVRVSSRFLSMPSLLFPFLCCSQSCVCAVLPPLTPLSLSLSIRFRCNCRPLSI</sequence>
<organism evidence="2 3">
    <name type="scientific">Daphnia pulex</name>
    <name type="common">Water flea</name>
    <dbReference type="NCBI Taxonomy" id="6669"/>
    <lineage>
        <taxon>Eukaryota</taxon>
        <taxon>Metazoa</taxon>
        <taxon>Ecdysozoa</taxon>
        <taxon>Arthropoda</taxon>
        <taxon>Crustacea</taxon>
        <taxon>Branchiopoda</taxon>
        <taxon>Diplostraca</taxon>
        <taxon>Cladocera</taxon>
        <taxon>Anomopoda</taxon>
        <taxon>Daphniidae</taxon>
        <taxon>Daphnia</taxon>
    </lineage>
</organism>
<feature type="transmembrane region" description="Helical" evidence="1">
    <location>
        <begin position="40"/>
        <end position="59"/>
    </location>
</feature>
<dbReference type="HOGENOM" id="CLU_2608452_0_0_1"/>
<evidence type="ECO:0000313" key="2">
    <source>
        <dbReference type="EMBL" id="EFX61371.1"/>
    </source>
</evidence>
<keyword evidence="1" id="KW-1133">Transmembrane helix</keyword>
<evidence type="ECO:0000256" key="1">
    <source>
        <dbReference type="SAM" id="Phobius"/>
    </source>
</evidence>
<keyword evidence="1" id="KW-0472">Membrane</keyword>
<proteinExistence type="predicted"/>
<keyword evidence="1" id="KW-0812">Transmembrane</keyword>
<keyword evidence="3" id="KW-1185">Reference proteome</keyword>
<gene>
    <name evidence="2" type="ORF">DAPPUDRAFT_305294</name>
</gene>
<dbReference type="Proteomes" id="UP000000305">
    <property type="component" value="Unassembled WGS sequence"/>
</dbReference>
<feature type="transmembrane region" description="Helical" evidence="1">
    <location>
        <begin position="6"/>
        <end position="28"/>
    </location>
</feature>
<name>E9I3Q9_DAPPU</name>
<reference evidence="2 3" key="1">
    <citation type="journal article" date="2011" name="Science">
        <title>The ecoresponsive genome of Daphnia pulex.</title>
        <authorList>
            <person name="Colbourne J.K."/>
            <person name="Pfrender M.E."/>
            <person name="Gilbert D."/>
            <person name="Thomas W.K."/>
            <person name="Tucker A."/>
            <person name="Oakley T.H."/>
            <person name="Tokishita S."/>
            <person name="Aerts A."/>
            <person name="Arnold G.J."/>
            <person name="Basu M.K."/>
            <person name="Bauer D.J."/>
            <person name="Caceres C.E."/>
            <person name="Carmel L."/>
            <person name="Casola C."/>
            <person name="Choi J.H."/>
            <person name="Detter J.C."/>
            <person name="Dong Q."/>
            <person name="Dusheyko S."/>
            <person name="Eads B.D."/>
            <person name="Frohlich T."/>
            <person name="Geiler-Samerotte K.A."/>
            <person name="Gerlach D."/>
            <person name="Hatcher P."/>
            <person name="Jogdeo S."/>
            <person name="Krijgsveld J."/>
            <person name="Kriventseva E.V."/>
            <person name="Kultz D."/>
            <person name="Laforsch C."/>
            <person name="Lindquist E."/>
            <person name="Lopez J."/>
            <person name="Manak J.R."/>
            <person name="Muller J."/>
            <person name="Pangilinan J."/>
            <person name="Patwardhan R.P."/>
            <person name="Pitluck S."/>
            <person name="Pritham E.J."/>
            <person name="Rechtsteiner A."/>
            <person name="Rho M."/>
            <person name="Rogozin I.B."/>
            <person name="Sakarya O."/>
            <person name="Salamov A."/>
            <person name="Schaack S."/>
            <person name="Shapiro H."/>
            <person name="Shiga Y."/>
            <person name="Skalitzky C."/>
            <person name="Smith Z."/>
            <person name="Souvorov A."/>
            <person name="Sung W."/>
            <person name="Tang Z."/>
            <person name="Tsuchiya D."/>
            <person name="Tu H."/>
            <person name="Vos H."/>
            <person name="Wang M."/>
            <person name="Wolf Y.I."/>
            <person name="Yamagata H."/>
            <person name="Yamada T."/>
            <person name="Ye Y."/>
            <person name="Shaw J.R."/>
            <person name="Andrews J."/>
            <person name="Crease T.J."/>
            <person name="Tang H."/>
            <person name="Lucas S.M."/>
            <person name="Robertson H.M."/>
            <person name="Bork P."/>
            <person name="Koonin E.V."/>
            <person name="Zdobnov E.M."/>
            <person name="Grigoriev I.V."/>
            <person name="Lynch M."/>
            <person name="Boore J.L."/>
        </authorList>
    </citation>
    <scope>NUCLEOTIDE SEQUENCE [LARGE SCALE GENOMIC DNA]</scope>
</reference>
<dbReference type="KEGG" id="dpx:DAPPUDRAFT_305294"/>